<gene>
    <name evidence="2" type="ORF">Hypma_004223</name>
</gene>
<name>A0A369J504_HYPMA</name>
<comment type="caution">
    <text evidence="2">The sequence shown here is derived from an EMBL/GenBank/DDBJ whole genome shotgun (WGS) entry which is preliminary data.</text>
</comment>
<dbReference type="InParanoid" id="A0A369J504"/>
<dbReference type="Proteomes" id="UP000076154">
    <property type="component" value="Unassembled WGS sequence"/>
</dbReference>
<evidence type="ECO:0008006" key="4">
    <source>
        <dbReference type="Google" id="ProtNLM"/>
    </source>
</evidence>
<proteinExistence type="predicted"/>
<evidence type="ECO:0000313" key="3">
    <source>
        <dbReference type="Proteomes" id="UP000076154"/>
    </source>
</evidence>
<sequence length="167" mass="17417">MLCPLSLASRTLATFLLIVSQVLGATLSRGETSSQLLSRQVPISISIPFDIDNIPPQCQSECRVLADALNIQDPVCLPNGIDTKCVCRNVVVNGMASCFNCFINDVKDSGLVVITGQSTLDDLVASCDAAGSPVKAVSIKENGTNPLRVEGAAVLTAVCLGTILALI</sequence>
<dbReference type="AlphaFoldDB" id="A0A369J504"/>
<reference evidence="2" key="1">
    <citation type="submission" date="2018-04" db="EMBL/GenBank/DDBJ databases">
        <title>Whole genome sequencing of Hypsizygus marmoreus.</title>
        <authorList>
            <person name="Choi I.-G."/>
            <person name="Min B."/>
            <person name="Kim J.-G."/>
            <person name="Kim S."/>
            <person name="Oh Y.-L."/>
            <person name="Kong W.-S."/>
            <person name="Park H."/>
            <person name="Jeong J."/>
            <person name="Song E.-S."/>
        </authorList>
    </citation>
    <scope>NUCLEOTIDE SEQUENCE [LARGE SCALE GENOMIC DNA]</scope>
    <source>
        <strain evidence="2">51987-8</strain>
    </source>
</reference>
<keyword evidence="1" id="KW-0732">Signal</keyword>
<dbReference type="EMBL" id="LUEZ02000158">
    <property type="protein sequence ID" value="RDB15495.1"/>
    <property type="molecule type" value="Genomic_DNA"/>
</dbReference>
<accession>A0A369J504</accession>
<feature type="signal peptide" evidence="1">
    <location>
        <begin position="1"/>
        <end position="24"/>
    </location>
</feature>
<feature type="chain" id="PRO_5016562639" description="Extracellular membrane protein CFEM domain-containing protein" evidence="1">
    <location>
        <begin position="25"/>
        <end position="167"/>
    </location>
</feature>
<keyword evidence="3" id="KW-1185">Reference proteome</keyword>
<evidence type="ECO:0000313" key="2">
    <source>
        <dbReference type="EMBL" id="RDB15495.1"/>
    </source>
</evidence>
<protein>
    <recommendedName>
        <fullName evidence="4">Extracellular membrane protein CFEM domain-containing protein</fullName>
    </recommendedName>
</protein>
<organism evidence="2 3">
    <name type="scientific">Hypsizygus marmoreus</name>
    <name type="common">White beech mushroom</name>
    <name type="synonym">Agaricus marmoreus</name>
    <dbReference type="NCBI Taxonomy" id="39966"/>
    <lineage>
        <taxon>Eukaryota</taxon>
        <taxon>Fungi</taxon>
        <taxon>Dikarya</taxon>
        <taxon>Basidiomycota</taxon>
        <taxon>Agaricomycotina</taxon>
        <taxon>Agaricomycetes</taxon>
        <taxon>Agaricomycetidae</taxon>
        <taxon>Agaricales</taxon>
        <taxon>Tricholomatineae</taxon>
        <taxon>Lyophyllaceae</taxon>
        <taxon>Hypsizygus</taxon>
    </lineage>
</organism>
<evidence type="ECO:0000256" key="1">
    <source>
        <dbReference type="SAM" id="SignalP"/>
    </source>
</evidence>